<feature type="region of interest" description="Disordered" evidence="1">
    <location>
        <begin position="334"/>
        <end position="355"/>
    </location>
</feature>
<feature type="domain" description="Beta-lactamase-related" evidence="3">
    <location>
        <begin position="369"/>
        <end position="710"/>
    </location>
</feature>
<feature type="region of interest" description="Disordered" evidence="1">
    <location>
        <begin position="725"/>
        <end position="748"/>
    </location>
</feature>
<evidence type="ECO:0000259" key="5">
    <source>
        <dbReference type="Pfam" id="PF20732"/>
    </source>
</evidence>
<evidence type="ECO:0000256" key="1">
    <source>
        <dbReference type="SAM" id="MobiDB-lite"/>
    </source>
</evidence>
<dbReference type="Proteomes" id="UP000324233">
    <property type="component" value="Chromosome"/>
</dbReference>
<proteinExistence type="predicted"/>
<evidence type="ECO:0000256" key="2">
    <source>
        <dbReference type="SAM" id="SignalP"/>
    </source>
</evidence>
<evidence type="ECO:0000313" key="6">
    <source>
        <dbReference type="EMBL" id="QEH36253.1"/>
    </source>
</evidence>
<keyword evidence="2" id="KW-0732">Signal</keyword>
<accession>A0A5B9W6L9</accession>
<dbReference type="InterPro" id="IPR048503">
    <property type="entry name" value="NamZ_C"/>
</dbReference>
<dbReference type="PANTHER" id="PTHR42915:SF1">
    <property type="entry name" value="PEPTIDOGLYCAN BETA-N-ACETYLMURAMIDASE NAMZ"/>
    <property type="match status" value="1"/>
</dbReference>
<dbReference type="KEGG" id="agv:OJF2_48130"/>
<dbReference type="InterPro" id="IPR012338">
    <property type="entry name" value="Beta-lactam/transpept-like"/>
</dbReference>
<evidence type="ECO:0000259" key="3">
    <source>
        <dbReference type="Pfam" id="PF00144"/>
    </source>
</evidence>
<dbReference type="Pfam" id="PF00144">
    <property type="entry name" value="Beta-lactamase"/>
    <property type="match status" value="1"/>
</dbReference>
<feature type="compositionally biased region" description="Low complexity" evidence="1">
    <location>
        <begin position="731"/>
        <end position="747"/>
    </location>
</feature>
<feature type="signal peptide" evidence="2">
    <location>
        <begin position="1"/>
        <end position="19"/>
    </location>
</feature>
<feature type="chain" id="PRO_5022815398" evidence="2">
    <location>
        <begin position="20"/>
        <end position="1130"/>
    </location>
</feature>
<dbReference type="InterPro" id="IPR001466">
    <property type="entry name" value="Beta-lactam-related"/>
</dbReference>
<dbReference type="GO" id="GO:0033922">
    <property type="term" value="F:peptidoglycan beta-N-acetylmuramidase activity"/>
    <property type="evidence" value="ECO:0007669"/>
    <property type="project" value="InterPro"/>
</dbReference>
<feature type="domain" description="Peptidoglycan beta-N-acetylmuramidase NamZ C-terminal" evidence="5">
    <location>
        <begin position="976"/>
        <end position="1125"/>
    </location>
</feature>
<dbReference type="PANTHER" id="PTHR42915">
    <property type="entry name" value="HYPOTHETICAL 460 KDA PROTEIN IN FEUA-SIGW INTERGENIC REGION [PRECURSOR]"/>
    <property type="match status" value="1"/>
</dbReference>
<feature type="domain" description="Peptidoglycan beta-N-acetylmuramidase NamZ N-terminal" evidence="4">
    <location>
        <begin position="773"/>
        <end position="972"/>
    </location>
</feature>
<dbReference type="Gene3D" id="3.40.710.10">
    <property type="entry name" value="DD-peptidase/beta-lactamase superfamily"/>
    <property type="match status" value="1"/>
</dbReference>
<evidence type="ECO:0000313" key="7">
    <source>
        <dbReference type="Proteomes" id="UP000324233"/>
    </source>
</evidence>
<dbReference type="AlphaFoldDB" id="A0A5B9W6L9"/>
<dbReference type="InterPro" id="IPR008302">
    <property type="entry name" value="NamZ"/>
</dbReference>
<dbReference type="Pfam" id="PF07075">
    <property type="entry name" value="NamZ_N"/>
    <property type="match status" value="1"/>
</dbReference>
<dbReference type="Gene3D" id="3.90.1150.140">
    <property type="match status" value="1"/>
</dbReference>
<keyword evidence="7" id="KW-1185">Reference proteome</keyword>
<keyword evidence="6" id="KW-0449">Lipoprotein</keyword>
<dbReference type="Pfam" id="PF02424">
    <property type="entry name" value="ApbE"/>
    <property type="match status" value="1"/>
</dbReference>
<dbReference type="Gene3D" id="3.40.50.12170">
    <property type="entry name" value="Uncharacterised protein PF07075, DUF1343"/>
    <property type="match status" value="1"/>
</dbReference>
<reference evidence="6 7" key="1">
    <citation type="submission" date="2019-08" db="EMBL/GenBank/DDBJ databases">
        <title>Deep-cultivation of Planctomycetes and their phenomic and genomic characterization uncovers novel biology.</title>
        <authorList>
            <person name="Wiegand S."/>
            <person name="Jogler M."/>
            <person name="Boedeker C."/>
            <person name="Pinto D."/>
            <person name="Vollmers J."/>
            <person name="Rivas-Marin E."/>
            <person name="Kohn T."/>
            <person name="Peeters S.H."/>
            <person name="Heuer A."/>
            <person name="Rast P."/>
            <person name="Oberbeckmann S."/>
            <person name="Bunk B."/>
            <person name="Jeske O."/>
            <person name="Meyerdierks A."/>
            <person name="Storesund J.E."/>
            <person name="Kallscheuer N."/>
            <person name="Luecker S."/>
            <person name="Lage O.M."/>
            <person name="Pohl T."/>
            <person name="Merkel B.J."/>
            <person name="Hornburger P."/>
            <person name="Mueller R.-W."/>
            <person name="Bruemmer F."/>
            <person name="Labrenz M."/>
            <person name="Spormann A.M."/>
            <person name="Op den Camp H."/>
            <person name="Overmann J."/>
            <person name="Amann R."/>
            <person name="Jetten M.S.M."/>
            <person name="Mascher T."/>
            <person name="Medema M.H."/>
            <person name="Devos D.P."/>
            <person name="Kaster A.-K."/>
            <person name="Ovreas L."/>
            <person name="Rohde M."/>
            <person name="Galperin M.Y."/>
            <person name="Jogler C."/>
        </authorList>
    </citation>
    <scope>NUCLEOTIDE SEQUENCE [LARGE SCALE GENOMIC DNA]</scope>
    <source>
        <strain evidence="6 7">OJF2</strain>
    </source>
</reference>
<dbReference type="SUPFAM" id="SSF143631">
    <property type="entry name" value="ApbE-like"/>
    <property type="match status" value="1"/>
</dbReference>
<protein>
    <submittedName>
        <fullName evidence="6">Thiamine biosynthesis lipoprotein ApbE</fullName>
    </submittedName>
</protein>
<dbReference type="SUPFAM" id="SSF56601">
    <property type="entry name" value="beta-lactamase/transpeptidase-like"/>
    <property type="match status" value="1"/>
</dbReference>
<dbReference type="InterPro" id="IPR048502">
    <property type="entry name" value="NamZ_N"/>
</dbReference>
<dbReference type="Gene3D" id="3.10.520.10">
    <property type="entry name" value="ApbE-like domains"/>
    <property type="match status" value="1"/>
</dbReference>
<dbReference type="InterPro" id="IPR024932">
    <property type="entry name" value="ApbE"/>
</dbReference>
<gene>
    <name evidence="6" type="primary">apbE_3</name>
    <name evidence="6" type="ORF">OJF2_48130</name>
</gene>
<sequence precursor="true">MLASLSAAWLCLATAGACSNPGPAGSLARFEFVETHMGCSFKLVLYSTGAGEARSASRAAFDRIAALDACLSDYDADSELSRLGLRSGGPPVPVGADLFDVLRLSKEFHARTGGVLDVTIAPVGRLWRRARRDRKLPDPALLAKARDLVGADMMKLDPEKRTVQLTKPGMRLDVGGIAKGYASQAAIDVLRARGVARALVGGAGDIVIGDPPPGEPGWTIAVSGLDPNAPEPLTYLLLKNCAISTSGDAERFVVIDGKRYSHIINPVTGMGVVERASVTVVAPDGGTADALETSVYMMGPERGLSLIEGMPGVAAVYVRETPDGPRVVESSRFKELPRTTAKPAAASPTLPSMTPESLGFDPERLARIDAAIDRSIAAGEVPGAVVLVGRHGAVAHAYAAGKRAVEPAAEPMTRDTLFDMASLTKPIATASSIMVLLEKGKLRLSDRVVRYLPELDRHGKGKITIEHLLRHRAGLIADNPIGDYAKGPEEAWKRIADLELIGEPGDKLVYSDVGYIILGKLVERVSGRSLDRFAAERVFGPAGMAEAHFRPLGAAGPVPPAGRCAPTERESPGGAMLRGVVHDPRSRALGGVAGHAGLFATADDLAAFARMLLAGGVAENGRRVLSPLTVRAMVDPGGTPTGQRRGLGWDVATGQSGPRGALFGPASFGHTGFTGTSIWIDPETDSFVILLTSRLHPDGKGASPGDLRARVATLAAAAIVDAPASRPPTAPAGEAAPSAPSAPASRPENPVAVACGIDVLAADGFRLLQGRRVALVTNHTGRSRDGRSTIDVLFHAPGVKLVRLFGPEHGIRGELDAAVADGKDAATGLPVVSLYGAKRKPSPADLEGIDDIVYDIQDIGVRYYTYSTTLGLVLEAAKESSKRLVVLDRPNPIGGEAVAGPVLDPGLESFIGYHALPVRHGMTLGELARLYNGERKIGAALEVVPCRGWTRGRTYDRTGLLWVNPSPNMRSLTEALLYPGVGWLEATNLATGRGTDTPFERVGAPWIDPVAFAAAMNASRVPGARFTPIWFTPTERQFKGERCGGVLIMIDDWSAFDPLRLGVSLAVALRQSYPNEWKPEKVLGLLGDRASLESIRQGKGASEIMAMWGPELEAFREVRGRYLIYDRGAD</sequence>
<name>A0A5B9W6L9_9BACT</name>
<dbReference type="EMBL" id="CP042997">
    <property type="protein sequence ID" value="QEH36253.1"/>
    <property type="molecule type" value="Genomic_DNA"/>
</dbReference>
<evidence type="ECO:0000259" key="4">
    <source>
        <dbReference type="Pfam" id="PF07075"/>
    </source>
</evidence>
<dbReference type="InterPro" id="IPR003374">
    <property type="entry name" value="ApbE-like_sf"/>
</dbReference>
<organism evidence="6 7">
    <name type="scientific">Aquisphaera giovannonii</name>
    <dbReference type="NCBI Taxonomy" id="406548"/>
    <lineage>
        <taxon>Bacteria</taxon>
        <taxon>Pseudomonadati</taxon>
        <taxon>Planctomycetota</taxon>
        <taxon>Planctomycetia</taxon>
        <taxon>Isosphaerales</taxon>
        <taxon>Isosphaeraceae</taxon>
        <taxon>Aquisphaera</taxon>
    </lineage>
</organism>
<dbReference type="Pfam" id="PF20732">
    <property type="entry name" value="NamZ_C"/>
    <property type="match status" value="1"/>
</dbReference>